<dbReference type="KEGG" id="hyj:FHG12_19240"/>
<gene>
    <name evidence="4" type="ORF">FHG12_19240</name>
</gene>
<keyword evidence="3" id="KW-0732">Signal</keyword>
<keyword evidence="2 4" id="KW-0378">Hydrolase</keyword>
<evidence type="ECO:0000256" key="3">
    <source>
        <dbReference type="SAM" id="SignalP"/>
    </source>
</evidence>
<reference evidence="4 5" key="1">
    <citation type="submission" date="2019-06" db="EMBL/GenBank/DDBJ databases">
        <authorList>
            <person name="Srinivasan S."/>
        </authorList>
    </citation>
    <scope>NUCLEOTIDE SEQUENCE [LARGE SCALE GENOMIC DNA]</scope>
    <source>
        <strain evidence="4 5">17J68-5</strain>
    </source>
</reference>
<protein>
    <submittedName>
        <fullName evidence="4">Alpha/beta hydrolase</fullName>
    </submittedName>
</protein>
<dbReference type="AlphaFoldDB" id="A0A5B8A6T7"/>
<organism evidence="4 5">
    <name type="scientific">Hymenobacter jejuensis</name>
    <dbReference type="NCBI Taxonomy" id="2502781"/>
    <lineage>
        <taxon>Bacteria</taxon>
        <taxon>Pseudomonadati</taxon>
        <taxon>Bacteroidota</taxon>
        <taxon>Cytophagia</taxon>
        <taxon>Cytophagales</taxon>
        <taxon>Hymenobacteraceae</taxon>
        <taxon>Hymenobacter</taxon>
    </lineage>
</organism>
<dbReference type="PANTHER" id="PTHR40841">
    <property type="entry name" value="SIDEROPHORE TRIACETYLFUSARININE C ESTERASE"/>
    <property type="match status" value="1"/>
</dbReference>
<dbReference type="SUPFAM" id="SSF53474">
    <property type="entry name" value="alpha/beta-Hydrolases"/>
    <property type="match status" value="1"/>
</dbReference>
<accession>A0A5B8A6T7</accession>
<feature type="signal peptide" evidence="3">
    <location>
        <begin position="1"/>
        <end position="24"/>
    </location>
</feature>
<dbReference type="InterPro" id="IPR000801">
    <property type="entry name" value="Esterase-like"/>
</dbReference>
<keyword evidence="5" id="KW-1185">Reference proteome</keyword>
<comment type="similarity">
    <text evidence="1">Belongs to the esterase D family.</text>
</comment>
<dbReference type="InterPro" id="IPR029058">
    <property type="entry name" value="AB_hydrolase_fold"/>
</dbReference>
<dbReference type="EMBL" id="CP040896">
    <property type="protein sequence ID" value="QDA62102.1"/>
    <property type="molecule type" value="Genomic_DNA"/>
</dbReference>
<sequence length="284" mass="31524">MDKYLIVRVLYLMIFLSLINAAQAQKPSLVTVPNSEHRVMQSKVAGHTYDVYVHFPVGYAQAAGKKYPVLYVVDGDNDFSPTLEYLGLLMAEYHIPEPLVVAIGDGGLIGTPTNKRNRDFTPTATTAMPGSGGAPAFLGFIEQELMPFVEKNYQADPAQRSLYGYSMGGLFGTYVLFQKPTLFRNILIGSPALGYDKGKVFDFESAYHAKHTALPVHVFIEVGELETPGQKEPYQKLVRLLEARHYQNLDLHTVVIEKVTHLTGKPVTMLKALGWAYTSPHAIF</sequence>
<dbReference type="GO" id="GO:0016788">
    <property type="term" value="F:hydrolase activity, acting on ester bonds"/>
    <property type="evidence" value="ECO:0007669"/>
    <property type="project" value="TreeGrafter"/>
</dbReference>
<evidence type="ECO:0000313" key="4">
    <source>
        <dbReference type="EMBL" id="QDA62102.1"/>
    </source>
</evidence>
<name>A0A5B8A6T7_9BACT</name>
<dbReference type="Proteomes" id="UP000305398">
    <property type="component" value="Chromosome"/>
</dbReference>
<dbReference type="OrthoDB" id="9784036at2"/>
<dbReference type="InterPro" id="IPR052558">
    <property type="entry name" value="Siderophore_Hydrolase_D"/>
</dbReference>
<dbReference type="Pfam" id="PF00756">
    <property type="entry name" value="Esterase"/>
    <property type="match status" value="1"/>
</dbReference>
<evidence type="ECO:0000256" key="2">
    <source>
        <dbReference type="ARBA" id="ARBA00022801"/>
    </source>
</evidence>
<dbReference type="PANTHER" id="PTHR40841:SF2">
    <property type="entry name" value="SIDEROPHORE-DEGRADING ESTERASE (EUROFUNG)"/>
    <property type="match status" value="1"/>
</dbReference>
<evidence type="ECO:0000256" key="1">
    <source>
        <dbReference type="ARBA" id="ARBA00005622"/>
    </source>
</evidence>
<proteinExistence type="inferred from homology"/>
<dbReference type="Gene3D" id="3.40.50.1820">
    <property type="entry name" value="alpha/beta hydrolase"/>
    <property type="match status" value="1"/>
</dbReference>
<evidence type="ECO:0000313" key="5">
    <source>
        <dbReference type="Proteomes" id="UP000305398"/>
    </source>
</evidence>
<feature type="chain" id="PRO_5023128939" evidence="3">
    <location>
        <begin position="25"/>
        <end position="284"/>
    </location>
</feature>